<keyword evidence="1" id="KW-0812">Transmembrane</keyword>
<dbReference type="Proteomes" id="UP001268864">
    <property type="component" value="Unassembled WGS sequence"/>
</dbReference>
<proteinExistence type="predicted"/>
<organism evidence="2 3">
    <name type="scientific">Haloarcula onubensis</name>
    <dbReference type="NCBI Taxonomy" id="2950539"/>
    <lineage>
        <taxon>Archaea</taxon>
        <taxon>Methanobacteriati</taxon>
        <taxon>Methanobacteriota</taxon>
        <taxon>Stenosarchaea group</taxon>
        <taxon>Halobacteria</taxon>
        <taxon>Halobacteriales</taxon>
        <taxon>Haloarculaceae</taxon>
        <taxon>Haloarcula</taxon>
    </lineage>
</organism>
<keyword evidence="1" id="KW-1133">Transmembrane helix</keyword>
<feature type="transmembrane region" description="Helical" evidence="1">
    <location>
        <begin position="39"/>
        <end position="56"/>
    </location>
</feature>
<keyword evidence="1" id="KW-0472">Membrane</keyword>
<dbReference type="EMBL" id="JAMQOS010000001">
    <property type="protein sequence ID" value="MDS0280820.1"/>
    <property type="molecule type" value="Genomic_DNA"/>
</dbReference>
<dbReference type="InterPro" id="IPR040493">
    <property type="entry name" value="DUF5518"/>
</dbReference>
<reference evidence="2 3" key="1">
    <citation type="submission" date="2022-06" db="EMBL/GenBank/DDBJ databases">
        <title>Halomicroarcula sp. a new haloarchaeum isolate from saline soil.</title>
        <authorList>
            <person name="Strakova D."/>
            <person name="Galisteo C."/>
            <person name="Sanchez-Porro C."/>
            <person name="Ventosa A."/>
        </authorList>
    </citation>
    <scope>NUCLEOTIDE SEQUENCE [LARGE SCALE GENOMIC DNA]</scope>
    <source>
        <strain evidence="2 3">S3CR25-11</strain>
    </source>
</reference>
<dbReference type="Pfam" id="PF17647">
    <property type="entry name" value="DUF5518"/>
    <property type="match status" value="1"/>
</dbReference>
<feature type="transmembrane region" description="Helical" evidence="1">
    <location>
        <begin position="12"/>
        <end position="33"/>
    </location>
</feature>
<gene>
    <name evidence="2" type="ORF">NDI86_01715</name>
</gene>
<feature type="transmembrane region" description="Helical" evidence="1">
    <location>
        <begin position="77"/>
        <end position="97"/>
    </location>
</feature>
<keyword evidence="3" id="KW-1185">Reference proteome</keyword>
<name>A0ABU2FJ82_9EURY</name>
<sequence>MALSGLRRRLSARWRYALLGGLVALPFTALSYAQSGEELKLGAVFWAALLVGYLARRRGLSGTPVGARAGLVGALPVLWQVGDIATFVVGLGGPAWFRTVQLAVVAVVVPLAFGLAAVAGALGGRLGGWLAERNGHPRRPAGSGA</sequence>
<comment type="caution">
    <text evidence="2">The sequence shown here is derived from an EMBL/GenBank/DDBJ whole genome shotgun (WGS) entry which is preliminary data.</text>
</comment>
<dbReference type="RefSeq" id="WP_310898667.1">
    <property type="nucleotide sequence ID" value="NZ_JAMQOS010000001.1"/>
</dbReference>
<protein>
    <submittedName>
        <fullName evidence="2">DUF5518 domain-containing protein</fullName>
    </submittedName>
</protein>
<evidence type="ECO:0000256" key="1">
    <source>
        <dbReference type="SAM" id="Phobius"/>
    </source>
</evidence>
<accession>A0ABU2FJ82</accession>
<evidence type="ECO:0000313" key="3">
    <source>
        <dbReference type="Proteomes" id="UP001268864"/>
    </source>
</evidence>
<feature type="transmembrane region" description="Helical" evidence="1">
    <location>
        <begin position="103"/>
        <end position="123"/>
    </location>
</feature>
<evidence type="ECO:0000313" key="2">
    <source>
        <dbReference type="EMBL" id="MDS0280820.1"/>
    </source>
</evidence>